<keyword evidence="1" id="KW-0472">Membrane</keyword>
<reference evidence="3 4" key="1">
    <citation type="submission" date="2016-10" db="EMBL/GenBank/DDBJ databases">
        <authorList>
            <person name="de Groot N.N."/>
        </authorList>
    </citation>
    <scope>NUCLEOTIDE SEQUENCE [LARGE SCALE GENOMIC DNA]</scope>
    <source>
        <strain evidence="3 4">Nl18</strain>
    </source>
</reference>
<dbReference type="RefSeq" id="WP_074744281.1">
    <property type="nucleotide sequence ID" value="NZ_FOCT01000002.1"/>
</dbReference>
<organism evidence="3 4">
    <name type="scientific">Nitrosospira multiformis</name>
    <dbReference type="NCBI Taxonomy" id="1231"/>
    <lineage>
        <taxon>Bacteria</taxon>
        <taxon>Pseudomonadati</taxon>
        <taxon>Pseudomonadota</taxon>
        <taxon>Betaproteobacteria</taxon>
        <taxon>Nitrosomonadales</taxon>
        <taxon>Nitrosomonadaceae</taxon>
        <taxon>Nitrosospira</taxon>
    </lineage>
</organism>
<evidence type="ECO:0000313" key="4">
    <source>
        <dbReference type="Proteomes" id="UP000183898"/>
    </source>
</evidence>
<dbReference type="Pfam" id="PF14397">
    <property type="entry name" value="ATPgrasp_ST"/>
    <property type="match status" value="1"/>
</dbReference>
<proteinExistence type="predicted"/>
<accession>A0A1H8DBG5</accession>
<dbReference type="Proteomes" id="UP000183898">
    <property type="component" value="Unassembled WGS sequence"/>
</dbReference>
<dbReference type="InterPro" id="IPR039523">
    <property type="entry name" value="RimK-rel_E_lig_ATP-grasp"/>
</dbReference>
<evidence type="ECO:0000259" key="2">
    <source>
        <dbReference type="Pfam" id="PF14397"/>
    </source>
</evidence>
<name>A0A1H8DBG5_9PROT</name>
<feature type="domain" description="Alpha-L-glutamate ligase-related protein ATP-grasp" evidence="2">
    <location>
        <begin position="155"/>
        <end position="411"/>
    </location>
</feature>
<gene>
    <name evidence="3" type="ORF">SAMN05216404_102225</name>
</gene>
<evidence type="ECO:0000313" key="3">
    <source>
        <dbReference type="EMBL" id="SEN04711.1"/>
    </source>
</evidence>
<keyword evidence="1" id="KW-0812">Transmembrane</keyword>
<protein>
    <submittedName>
        <fullName evidence="3">Sugar-transfer associated ATP-grasp</fullName>
    </submittedName>
</protein>
<dbReference type="AlphaFoldDB" id="A0A1H8DBG5"/>
<evidence type="ECO:0000256" key="1">
    <source>
        <dbReference type="SAM" id="Phobius"/>
    </source>
</evidence>
<keyword evidence="1" id="KW-1133">Transmembrane helix</keyword>
<feature type="transmembrane region" description="Helical" evidence="1">
    <location>
        <begin position="55"/>
        <end position="78"/>
    </location>
</feature>
<dbReference type="EMBL" id="FOCT01000002">
    <property type="protein sequence ID" value="SEN04711.1"/>
    <property type="molecule type" value="Genomic_DNA"/>
</dbReference>
<sequence length="440" mass="49282">MKIVNDLGIDRITRDLSGAMWIFARLREDDSSAATFIHRCFQREIWREIRLRDRVAMCAVLPAVPLVIMAVIAVFTAINGSAIKRRTGKGIIRQIREQIELALRFAILSPWYYIFELHDDDKKRRAGEYLNRLETKAGLYRFLRDYNGGLPVPAERSTPCISDKSCFMARCREHGIMTAPVFFKIMGEKVTAVDWNGTGLPEADLFVKPSHGRGGRNATRCVYLGSGQYRRNDGEILTGNQLLERLQLESRQKAFLIQPRLLNHEDIADLANGTLATVRVMSCRNEQGEFEVTNAVFRMARKKSVVVDNFHAGGIAANVDIRTGELGRGTGGAWGATADGWYERHCETGVQILHRRLPCWPALVDLVQYAHASAFSDQVVIGWDVALLNSGPCIMEANKAPDLDIIQRVGGGPVGEQRLGKLLAFNLRRTVETKYNRPAA</sequence>